<protein>
    <submittedName>
        <fullName evidence="2">Uncharacterized protein</fullName>
    </submittedName>
</protein>
<accession>A0A833ZKV3</accession>
<dbReference type="Proteomes" id="UP000664940">
    <property type="component" value="Unassembled WGS sequence"/>
</dbReference>
<evidence type="ECO:0000313" key="3">
    <source>
        <dbReference type="Proteomes" id="UP000664940"/>
    </source>
</evidence>
<dbReference type="AlphaFoldDB" id="A0A833ZKV3"/>
<gene>
    <name evidence="2" type="ORF">HJG60_011861</name>
</gene>
<proteinExistence type="predicted"/>
<evidence type="ECO:0000313" key="2">
    <source>
        <dbReference type="EMBL" id="KAF6094763.1"/>
    </source>
</evidence>
<name>A0A833ZKV3_9CHIR</name>
<dbReference type="EMBL" id="JABVXQ010000008">
    <property type="protein sequence ID" value="KAF6094763.1"/>
    <property type="molecule type" value="Genomic_DNA"/>
</dbReference>
<comment type="caution">
    <text evidence="2">The sequence shown here is derived from an EMBL/GenBank/DDBJ whole genome shotgun (WGS) entry which is preliminary data.</text>
</comment>
<reference evidence="2 3" key="1">
    <citation type="journal article" date="2020" name="Nature">
        <title>Six reference-quality genomes reveal evolution of bat adaptations.</title>
        <authorList>
            <person name="Jebb D."/>
            <person name="Huang Z."/>
            <person name="Pippel M."/>
            <person name="Hughes G.M."/>
            <person name="Lavrichenko K."/>
            <person name="Devanna P."/>
            <person name="Winkler S."/>
            <person name="Jermiin L.S."/>
            <person name="Skirmuntt E.C."/>
            <person name="Katzourakis A."/>
            <person name="Burkitt-Gray L."/>
            <person name="Ray D.A."/>
            <person name="Sullivan K.A.M."/>
            <person name="Roscito J.G."/>
            <person name="Kirilenko B.M."/>
            <person name="Davalos L.M."/>
            <person name="Corthals A.P."/>
            <person name="Power M.L."/>
            <person name="Jones G."/>
            <person name="Ransome R.D."/>
            <person name="Dechmann D.K.N."/>
            <person name="Locatelli A.G."/>
            <person name="Puechmaille S.J."/>
            <person name="Fedrigo O."/>
            <person name="Jarvis E.D."/>
            <person name="Hiller M."/>
            <person name="Vernes S.C."/>
            <person name="Myers E.W."/>
            <person name="Teeling E.C."/>
        </authorList>
    </citation>
    <scope>NUCLEOTIDE SEQUENCE [LARGE SCALE GENOMIC DNA]</scope>
    <source>
        <strain evidence="2">Bat1K_MPI-CBG_1</strain>
    </source>
</reference>
<organism evidence="2 3">
    <name type="scientific">Phyllostomus discolor</name>
    <name type="common">pale spear-nosed bat</name>
    <dbReference type="NCBI Taxonomy" id="89673"/>
    <lineage>
        <taxon>Eukaryota</taxon>
        <taxon>Metazoa</taxon>
        <taxon>Chordata</taxon>
        <taxon>Craniata</taxon>
        <taxon>Vertebrata</taxon>
        <taxon>Euteleostomi</taxon>
        <taxon>Mammalia</taxon>
        <taxon>Eutheria</taxon>
        <taxon>Laurasiatheria</taxon>
        <taxon>Chiroptera</taxon>
        <taxon>Yangochiroptera</taxon>
        <taxon>Phyllostomidae</taxon>
        <taxon>Phyllostominae</taxon>
        <taxon>Phyllostomus</taxon>
    </lineage>
</organism>
<feature type="region of interest" description="Disordered" evidence="1">
    <location>
        <begin position="128"/>
        <end position="192"/>
    </location>
</feature>
<evidence type="ECO:0000256" key="1">
    <source>
        <dbReference type="SAM" id="MobiDB-lite"/>
    </source>
</evidence>
<sequence length="199" mass="21867">MRFPCISPQSQPGRAVFFPELQQRMRAHSTQSAEAPQEWWFGNLPGVLSRGNSPLGTPSECSPPRSCVVQASALLTDFLPHSLGKTATLFVFFKVSREVSWQGTHLWGPVRRLSLSLVYFHSSRLPVSQDDGGKRGGYQSHADPDPVPEHQIQPEWGGSQGQMCLRRSQVGDIPAHGHQPPSPAPVSCALPMTLPLRVK</sequence>